<dbReference type="OrthoDB" id="9810174at2"/>
<dbReference type="RefSeq" id="WP_092560038.1">
    <property type="nucleotide sequence ID" value="NZ_FOYZ01000005.1"/>
</dbReference>
<accession>A0A1I6J8S0</accession>
<dbReference type="AlphaFoldDB" id="A0A1I6J8S0"/>
<evidence type="ECO:0000313" key="3">
    <source>
        <dbReference type="Proteomes" id="UP000199659"/>
    </source>
</evidence>
<dbReference type="InterPro" id="IPR011083">
    <property type="entry name" value="Phage_tail_collar_dom"/>
</dbReference>
<proteinExistence type="predicted"/>
<dbReference type="Gene3D" id="3.90.1340.10">
    <property type="entry name" value="Phage tail collar domain"/>
    <property type="match status" value="1"/>
</dbReference>
<keyword evidence="3" id="KW-1185">Reference proteome</keyword>
<name>A0A1I6J8S0_9FIRM</name>
<sequence>MEEPFVGMIELFPYDFVPEGWALCAGQAMSIMQNQALYSLIGVKYGGNASTTFNLPDLRNAVPIPGMRFCISMQGLYPVRS</sequence>
<gene>
    <name evidence="2" type="ORF">SAMN05661086_01462</name>
</gene>
<dbReference type="STRING" id="37658.SAMN05661086_01462"/>
<dbReference type="SUPFAM" id="SSF88874">
    <property type="entry name" value="Receptor-binding domain of short tail fibre protein gp12"/>
    <property type="match status" value="1"/>
</dbReference>
<protein>
    <submittedName>
        <fullName evidence="2">Phage Tail Collar Domain</fullName>
    </submittedName>
</protein>
<feature type="domain" description="Phage tail collar" evidence="1">
    <location>
        <begin position="7"/>
        <end position="63"/>
    </location>
</feature>
<dbReference type="InterPro" id="IPR037053">
    <property type="entry name" value="Phage_tail_collar_dom_sf"/>
</dbReference>
<evidence type="ECO:0000259" key="1">
    <source>
        <dbReference type="Pfam" id="PF07484"/>
    </source>
</evidence>
<organism evidence="2 3">
    <name type="scientific">Anaeromicropila populeti</name>
    <dbReference type="NCBI Taxonomy" id="37658"/>
    <lineage>
        <taxon>Bacteria</taxon>
        <taxon>Bacillati</taxon>
        <taxon>Bacillota</taxon>
        <taxon>Clostridia</taxon>
        <taxon>Lachnospirales</taxon>
        <taxon>Lachnospiraceae</taxon>
        <taxon>Anaeromicropila</taxon>
    </lineage>
</organism>
<reference evidence="2 3" key="1">
    <citation type="submission" date="2016-10" db="EMBL/GenBank/DDBJ databases">
        <authorList>
            <person name="de Groot N.N."/>
        </authorList>
    </citation>
    <scope>NUCLEOTIDE SEQUENCE [LARGE SCALE GENOMIC DNA]</scope>
    <source>
        <strain evidence="2 3">743A</strain>
    </source>
</reference>
<dbReference type="Pfam" id="PF07484">
    <property type="entry name" value="Collar"/>
    <property type="match status" value="1"/>
</dbReference>
<dbReference type="EMBL" id="FOYZ01000005">
    <property type="protein sequence ID" value="SFR75366.1"/>
    <property type="molecule type" value="Genomic_DNA"/>
</dbReference>
<evidence type="ECO:0000313" key="2">
    <source>
        <dbReference type="EMBL" id="SFR75366.1"/>
    </source>
</evidence>
<dbReference type="Proteomes" id="UP000199659">
    <property type="component" value="Unassembled WGS sequence"/>
</dbReference>